<reference evidence="3" key="1">
    <citation type="submission" date="2016-05" db="EMBL/GenBank/DDBJ databases">
        <authorList>
            <person name="Liu B."/>
            <person name="Wang J."/>
            <person name="Zhu Y."/>
            <person name="Liu G."/>
            <person name="Chen Q."/>
            <person name="Chen Z."/>
            <person name="Lan J."/>
            <person name="Che J."/>
            <person name="Ge C."/>
            <person name="Shi H."/>
            <person name="Pan Z."/>
            <person name="Liu X."/>
        </authorList>
    </citation>
    <scope>NUCLEOTIDE SEQUENCE [LARGE SCALE GENOMIC DNA]</scope>
    <source>
        <strain evidence="3">FJAT-27215</strain>
    </source>
</reference>
<dbReference type="Proteomes" id="UP000092578">
    <property type="component" value="Unassembled WGS sequence"/>
</dbReference>
<organism evidence="2 3">
    <name type="scientific">Pseudobacillus wudalianchiensis</name>
    <dbReference type="NCBI Taxonomy" id="1743143"/>
    <lineage>
        <taxon>Bacteria</taxon>
        <taxon>Bacillati</taxon>
        <taxon>Bacillota</taxon>
        <taxon>Bacilli</taxon>
        <taxon>Bacillales</taxon>
        <taxon>Bacillaceae</taxon>
        <taxon>Pseudobacillus</taxon>
    </lineage>
</organism>
<keyword evidence="1" id="KW-0175">Coiled coil</keyword>
<dbReference type="Pfam" id="PF11068">
    <property type="entry name" value="YlqD"/>
    <property type="match status" value="1"/>
</dbReference>
<protein>
    <recommendedName>
        <fullName evidence="4">YlqD protein</fullName>
    </recommendedName>
</protein>
<dbReference type="Gene3D" id="6.10.140.1110">
    <property type="match status" value="1"/>
</dbReference>
<comment type="caution">
    <text evidence="2">The sequence shown here is derived from an EMBL/GenBank/DDBJ whole genome shotgun (WGS) entry which is preliminary data.</text>
</comment>
<dbReference type="EMBL" id="MAYT01000028">
    <property type="protein sequence ID" value="OCA83858.1"/>
    <property type="molecule type" value="Genomic_DNA"/>
</dbReference>
<name>A0A1B9AJ40_9BACI</name>
<evidence type="ECO:0000256" key="1">
    <source>
        <dbReference type="SAM" id="Coils"/>
    </source>
</evidence>
<dbReference type="InterPro" id="IPR021297">
    <property type="entry name" value="YlqD"/>
</dbReference>
<proteinExistence type="predicted"/>
<evidence type="ECO:0000313" key="3">
    <source>
        <dbReference type="Proteomes" id="UP000092578"/>
    </source>
</evidence>
<keyword evidence="3" id="KW-1185">Reference proteome</keyword>
<dbReference type="RefSeq" id="WP_049666312.1">
    <property type="nucleotide sequence ID" value="NZ_MAYT01000028.1"/>
</dbReference>
<evidence type="ECO:0000313" key="2">
    <source>
        <dbReference type="EMBL" id="OCA83858.1"/>
    </source>
</evidence>
<accession>A0A1B9AJ40</accession>
<feature type="coiled-coil region" evidence="1">
    <location>
        <begin position="22"/>
        <end position="78"/>
    </location>
</feature>
<gene>
    <name evidence="2" type="ORF">A8F95_12815</name>
</gene>
<sequence>MQILQTVVVKQVLTETLKQSLLSSYQDKKSQLEKEYEQLRFELKKTERQQKSSHQEKASFFQKEMEQRRQKMENLEFQQSQLDILPLGSELKEKEVQALIDVSIGDRWEETEKTIVIKDGIVVEIR</sequence>
<dbReference type="AlphaFoldDB" id="A0A1B9AJ40"/>
<evidence type="ECO:0008006" key="4">
    <source>
        <dbReference type="Google" id="ProtNLM"/>
    </source>
</evidence>